<dbReference type="Proteomes" id="UP000002508">
    <property type="component" value="Chromosome"/>
</dbReference>
<name>B8GA47_CHLAD</name>
<dbReference type="PANTHER" id="PTHR42951:SF17">
    <property type="entry name" value="METALLO-BETA-LACTAMASE DOMAIN-CONTAINING PROTEIN"/>
    <property type="match status" value="1"/>
</dbReference>
<dbReference type="RefSeq" id="WP_015940421.1">
    <property type="nucleotide sequence ID" value="NC_011831.1"/>
</dbReference>
<dbReference type="CDD" id="cd07721">
    <property type="entry name" value="yflN-like_MBL-fold"/>
    <property type="match status" value="1"/>
</dbReference>
<organism evidence="2 3">
    <name type="scientific">Chloroflexus aggregans (strain MD-66 / DSM 9485)</name>
    <dbReference type="NCBI Taxonomy" id="326427"/>
    <lineage>
        <taxon>Bacteria</taxon>
        <taxon>Bacillati</taxon>
        <taxon>Chloroflexota</taxon>
        <taxon>Chloroflexia</taxon>
        <taxon>Chloroflexales</taxon>
        <taxon>Chloroflexineae</taxon>
        <taxon>Chloroflexaceae</taxon>
        <taxon>Chloroflexus</taxon>
    </lineage>
</organism>
<dbReference type="SMART" id="SM00849">
    <property type="entry name" value="Lactamase_B"/>
    <property type="match status" value="1"/>
</dbReference>
<dbReference type="STRING" id="326427.Cagg_1661"/>
<dbReference type="HOGENOM" id="CLU_030571_2_1_0"/>
<dbReference type="OrthoDB" id="9761531at2"/>
<keyword evidence="3" id="KW-1185">Reference proteome</keyword>
<dbReference type="InterPro" id="IPR036866">
    <property type="entry name" value="RibonucZ/Hydroxyglut_hydro"/>
</dbReference>
<evidence type="ECO:0000313" key="2">
    <source>
        <dbReference type="EMBL" id="ACL24562.1"/>
    </source>
</evidence>
<feature type="domain" description="Metallo-beta-lactamase" evidence="1">
    <location>
        <begin position="22"/>
        <end position="220"/>
    </location>
</feature>
<dbReference type="EMBL" id="CP001337">
    <property type="protein sequence ID" value="ACL24562.1"/>
    <property type="molecule type" value="Genomic_DNA"/>
</dbReference>
<dbReference type="Pfam" id="PF00753">
    <property type="entry name" value="Lactamase_B"/>
    <property type="match status" value="1"/>
</dbReference>
<dbReference type="Gene3D" id="3.60.15.10">
    <property type="entry name" value="Ribonuclease Z/Hydroxyacylglutathione hydrolase-like"/>
    <property type="match status" value="1"/>
</dbReference>
<dbReference type="SUPFAM" id="SSF56281">
    <property type="entry name" value="Metallo-hydrolase/oxidoreductase"/>
    <property type="match status" value="1"/>
</dbReference>
<gene>
    <name evidence="2" type="ordered locus">Cagg_1661</name>
</gene>
<dbReference type="AlphaFoldDB" id="B8GA47"/>
<sequence>MPKPRLLVPGLYELTLPIPLSSVNVFFILMAGHVTIIDTGYPDQGAGVLAALNFLGRSPKQVQHIIVTHHHIDHAGNVAALQAQTGATVWMHPLDAELVAAGQAVRPTTVSSPGWFNRVAFGVAKRFMPSTFSPARVDRLVTDGETIPVAGGLEVIHLPGHSAGQIGLYWSSQQVLFAADAVMHRGKSLQQPIVLEDATALAHSVHRLAQRQFATLCFGHGPALTENAAVALRRYATNVGP</sequence>
<evidence type="ECO:0000313" key="3">
    <source>
        <dbReference type="Proteomes" id="UP000002508"/>
    </source>
</evidence>
<dbReference type="PANTHER" id="PTHR42951">
    <property type="entry name" value="METALLO-BETA-LACTAMASE DOMAIN-CONTAINING"/>
    <property type="match status" value="1"/>
</dbReference>
<protein>
    <submittedName>
        <fullName evidence="2">Beta-lactamase domain protein</fullName>
    </submittedName>
</protein>
<proteinExistence type="predicted"/>
<dbReference type="KEGG" id="cag:Cagg_1661"/>
<reference evidence="2" key="1">
    <citation type="submission" date="2008-12" db="EMBL/GenBank/DDBJ databases">
        <title>Complete sequence of Chloroflexus aggregans DSM 9485.</title>
        <authorList>
            <consortium name="US DOE Joint Genome Institute"/>
            <person name="Lucas S."/>
            <person name="Copeland A."/>
            <person name="Lapidus A."/>
            <person name="Glavina del Rio T."/>
            <person name="Dalin E."/>
            <person name="Tice H."/>
            <person name="Pitluck S."/>
            <person name="Foster B."/>
            <person name="Larimer F."/>
            <person name="Land M."/>
            <person name="Hauser L."/>
            <person name="Kyrpides N."/>
            <person name="Mikhailova N."/>
            <person name="Bryant D."/>
            <person name="Richardson P."/>
        </authorList>
    </citation>
    <scope>NUCLEOTIDE SEQUENCE</scope>
    <source>
        <strain evidence="2">DSM 9485</strain>
    </source>
</reference>
<dbReference type="InterPro" id="IPR050855">
    <property type="entry name" value="NDM-1-like"/>
</dbReference>
<evidence type="ECO:0000259" key="1">
    <source>
        <dbReference type="SMART" id="SM00849"/>
    </source>
</evidence>
<accession>B8GA47</accession>
<dbReference type="eggNOG" id="COG0491">
    <property type="taxonomic scope" value="Bacteria"/>
</dbReference>
<dbReference type="InterPro" id="IPR001279">
    <property type="entry name" value="Metallo-B-lactamas"/>
</dbReference>